<dbReference type="Pfam" id="PF00289">
    <property type="entry name" value="Biotin_carb_N"/>
    <property type="match status" value="1"/>
</dbReference>
<dbReference type="FunFam" id="3.30.1490.20:FF:000018">
    <property type="entry name" value="Biotin carboxylase"/>
    <property type="match status" value="1"/>
</dbReference>
<dbReference type="SMART" id="SM00878">
    <property type="entry name" value="Biotin_carb_C"/>
    <property type="match status" value="1"/>
</dbReference>
<evidence type="ECO:0000259" key="6">
    <source>
        <dbReference type="PROSITE" id="PS50975"/>
    </source>
</evidence>
<dbReference type="AlphaFoldDB" id="A0AAW2H5V3"/>
<dbReference type="Gene3D" id="3.30.470.20">
    <property type="entry name" value="ATP-grasp fold, B domain"/>
    <property type="match status" value="2"/>
</dbReference>
<dbReference type="PANTHER" id="PTHR48095:SF2">
    <property type="entry name" value="BIOTIN CARBOXYLASE, CHLOROPLASTIC"/>
    <property type="match status" value="1"/>
</dbReference>
<dbReference type="EMBL" id="JARGDH010000093">
    <property type="protein sequence ID" value="KAL0263783.1"/>
    <property type="molecule type" value="Genomic_DNA"/>
</dbReference>
<sequence>MNIKTVAVYSNVDKDSMHTKIADEAICIGPKESINSYNNKQAIISAALVTNCDAIFPGYGFLSENAAFAKMVEQHGLIFIGPSYEHIEIMGDKITAKETAKKLGLPLVPGSKGEINSVEEAKKIASELGYPIVIKASAGGGGKGIRMVYSEEQIEEAFSLTKNEAKSFANDTLYIEKCIVNPRHIEVQILGDKHGNVIHLFERECSLQRNNQKILEEAPSIALSNKERDYICNLTAKAMHKLGYYMTESITGLDLIYEMIKIASGKELTYKQEDIKINGHAIEFRILAEDPLTFLPRPGKITYFHPPAGLGVRLDTSIYNGYTILPYYDSMIAKLIIHGRNRSHCVIRAIRALEEFIVEGIKTSIPLHIALLNNENFNQGTFHIKWLEESFLPNLNKIIDKNA</sequence>
<dbReference type="PROSITE" id="PS50975">
    <property type="entry name" value="ATP_GRASP"/>
    <property type="match status" value="1"/>
</dbReference>
<dbReference type="Pfam" id="PF02786">
    <property type="entry name" value="CPSase_L_D2"/>
    <property type="match status" value="1"/>
</dbReference>
<evidence type="ECO:0000256" key="2">
    <source>
        <dbReference type="ARBA" id="ARBA00022741"/>
    </source>
</evidence>
<dbReference type="SUPFAM" id="SSF52440">
    <property type="entry name" value="PreATP-grasp domain"/>
    <property type="match status" value="1"/>
</dbReference>
<keyword evidence="1" id="KW-0436">Ligase</keyword>
<dbReference type="Pfam" id="PF02785">
    <property type="entry name" value="Biotin_carb_C"/>
    <property type="match status" value="1"/>
</dbReference>
<dbReference type="SUPFAM" id="SSF51246">
    <property type="entry name" value="Rudiment single hybrid motif"/>
    <property type="match status" value="1"/>
</dbReference>
<dbReference type="InterPro" id="IPR051602">
    <property type="entry name" value="ACC_Biotin_Carboxylase"/>
</dbReference>
<protein>
    <recommendedName>
        <fullName evidence="9">Biotin carboxylase</fullName>
    </recommendedName>
</protein>
<keyword evidence="4" id="KW-0092">Biotin</keyword>
<dbReference type="InterPro" id="IPR011761">
    <property type="entry name" value="ATP-grasp"/>
</dbReference>
<evidence type="ECO:0000256" key="4">
    <source>
        <dbReference type="ARBA" id="ARBA00023267"/>
    </source>
</evidence>
<feature type="domain" description="Biotin carboxylation" evidence="7">
    <location>
        <begin position="1"/>
        <end position="392"/>
    </location>
</feature>
<evidence type="ECO:0008006" key="9">
    <source>
        <dbReference type="Google" id="ProtNLM"/>
    </source>
</evidence>
<dbReference type="GO" id="GO:0016874">
    <property type="term" value="F:ligase activity"/>
    <property type="evidence" value="ECO:0007669"/>
    <property type="project" value="UniProtKB-KW"/>
</dbReference>
<evidence type="ECO:0000256" key="1">
    <source>
        <dbReference type="ARBA" id="ARBA00022598"/>
    </source>
</evidence>
<keyword evidence="2 5" id="KW-0547">Nucleotide-binding</keyword>
<dbReference type="PROSITE" id="PS00866">
    <property type="entry name" value="CPSASE_1"/>
    <property type="match status" value="1"/>
</dbReference>
<gene>
    <name evidence="8" type="ORF">PYX00_011081</name>
</gene>
<keyword evidence="3 5" id="KW-0067">ATP-binding</keyword>
<feature type="domain" description="ATP-grasp" evidence="6">
    <location>
        <begin position="97"/>
        <end position="288"/>
    </location>
</feature>
<dbReference type="InterPro" id="IPR011054">
    <property type="entry name" value="Rudment_hybrid_motif"/>
</dbReference>
<dbReference type="InterPro" id="IPR011764">
    <property type="entry name" value="Biotin_carboxylation_dom"/>
</dbReference>
<evidence type="ECO:0000313" key="8">
    <source>
        <dbReference type="EMBL" id="KAL0263783.1"/>
    </source>
</evidence>
<comment type="caution">
    <text evidence="8">The sequence shown here is derived from an EMBL/GenBank/DDBJ whole genome shotgun (WGS) entry which is preliminary data.</text>
</comment>
<proteinExistence type="predicted"/>
<reference evidence="8" key="1">
    <citation type="journal article" date="2024" name="Gigascience">
        <title>Chromosome-level genome of the poultry shaft louse Menopon gallinae provides insight into the host-switching and adaptive evolution of parasitic lice.</title>
        <authorList>
            <person name="Xu Y."/>
            <person name="Ma L."/>
            <person name="Liu S."/>
            <person name="Liang Y."/>
            <person name="Liu Q."/>
            <person name="He Z."/>
            <person name="Tian L."/>
            <person name="Duan Y."/>
            <person name="Cai W."/>
            <person name="Li H."/>
            <person name="Song F."/>
        </authorList>
    </citation>
    <scope>NUCLEOTIDE SEQUENCE</scope>
    <source>
        <strain evidence="8">Cailab_2023a</strain>
    </source>
</reference>
<evidence type="ECO:0000259" key="7">
    <source>
        <dbReference type="PROSITE" id="PS50979"/>
    </source>
</evidence>
<dbReference type="InterPro" id="IPR005481">
    <property type="entry name" value="BC-like_N"/>
</dbReference>
<organism evidence="8">
    <name type="scientific">Menopon gallinae</name>
    <name type="common">poultry shaft louse</name>
    <dbReference type="NCBI Taxonomy" id="328185"/>
    <lineage>
        <taxon>Eukaryota</taxon>
        <taxon>Metazoa</taxon>
        <taxon>Ecdysozoa</taxon>
        <taxon>Arthropoda</taxon>
        <taxon>Hexapoda</taxon>
        <taxon>Insecta</taxon>
        <taxon>Pterygota</taxon>
        <taxon>Neoptera</taxon>
        <taxon>Paraneoptera</taxon>
        <taxon>Psocodea</taxon>
        <taxon>Troctomorpha</taxon>
        <taxon>Phthiraptera</taxon>
        <taxon>Amblycera</taxon>
        <taxon>Menoponidae</taxon>
        <taxon>Menopon</taxon>
    </lineage>
</organism>
<dbReference type="PANTHER" id="PTHR48095">
    <property type="entry name" value="PYRUVATE CARBOXYLASE SUBUNIT A"/>
    <property type="match status" value="1"/>
</dbReference>
<dbReference type="SUPFAM" id="SSF56059">
    <property type="entry name" value="Glutathione synthetase ATP-binding domain-like"/>
    <property type="match status" value="1"/>
</dbReference>
<evidence type="ECO:0000256" key="5">
    <source>
        <dbReference type="PROSITE-ProRule" id="PRU00409"/>
    </source>
</evidence>
<dbReference type="InterPro" id="IPR016185">
    <property type="entry name" value="PreATP-grasp_dom_sf"/>
</dbReference>
<name>A0AAW2H5V3_9NEOP</name>
<evidence type="ECO:0000256" key="3">
    <source>
        <dbReference type="ARBA" id="ARBA00022840"/>
    </source>
</evidence>
<dbReference type="InterPro" id="IPR005482">
    <property type="entry name" value="Biotin_COase_C"/>
</dbReference>
<accession>A0AAW2H5V3</accession>
<dbReference type="GO" id="GO:0005524">
    <property type="term" value="F:ATP binding"/>
    <property type="evidence" value="ECO:0007669"/>
    <property type="project" value="UniProtKB-UniRule"/>
</dbReference>
<dbReference type="InterPro" id="IPR005479">
    <property type="entry name" value="CPAse_ATP-bd"/>
</dbReference>
<dbReference type="GO" id="GO:0046872">
    <property type="term" value="F:metal ion binding"/>
    <property type="evidence" value="ECO:0007669"/>
    <property type="project" value="InterPro"/>
</dbReference>
<dbReference type="PROSITE" id="PS50979">
    <property type="entry name" value="BC"/>
    <property type="match status" value="1"/>
</dbReference>